<evidence type="ECO:0000313" key="2">
    <source>
        <dbReference type="Proteomes" id="UP001530377"/>
    </source>
</evidence>
<reference evidence="1 2" key="1">
    <citation type="submission" date="2024-10" db="EMBL/GenBank/DDBJ databases">
        <title>Updated reference genomes for cyclostephanoid diatoms.</title>
        <authorList>
            <person name="Roberts W.R."/>
            <person name="Alverson A.J."/>
        </authorList>
    </citation>
    <scope>NUCLEOTIDE SEQUENCE [LARGE SCALE GENOMIC DNA]</scope>
    <source>
        <strain evidence="1 2">AJA228-03</strain>
    </source>
</reference>
<dbReference type="Proteomes" id="UP001530377">
    <property type="component" value="Unassembled WGS sequence"/>
</dbReference>
<keyword evidence="2" id="KW-1185">Reference proteome</keyword>
<protein>
    <submittedName>
        <fullName evidence="1">Uncharacterized protein</fullName>
    </submittedName>
</protein>
<gene>
    <name evidence="1" type="ORF">ACHAXA_007071</name>
</gene>
<organism evidence="1 2">
    <name type="scientific">Cyclostephanos tholiformis</name>
    <dbReference type="NCBI Taxonomy" id="382380"/>
    <lineage>
        <taxon>Eukaryota</taxon>
        <taxon>Sar</taxon>
        <taxon>Stramenopiles</taxon>
        <taxon>Ochrophyta</taxon>
        <taxon>Bacillariophyta</taxon>
        <taxon>Coscinodiscophyceae</taxon>
        <taxon>Thalassiosirophycidae</taxon>
        <taxon>Stephanodiscales</taxon>
        <taxon>Stephanodiscaceae</taxon>
        <taxon>Cyclostephanos</taxon>
    </lineage>
</organism>
<dbReference type="AlphaFoldDB" id="A0ABD3R8A7"/>
<proteinExistence type="predicted"/>
<sequence length="480" mass="54699">MALLALMIAYYSINILSPRAVWEELGGINVNHSTPPACPYDNRRNNLTEILLDPALHNQNILDGLWGIPDDVAADLFSSCHPTCKVRIIPGCPFWELETFDCQNRRKAVGGDEFYLTYSDRELMTLTDSSRTPDLIFAPGDETVTVSMGKDSPIWMKSASAVAWLTDMNNGRYRIDFQASPMSPLLHSGSGVFTVYFHYTCGIGRMAYPLKSTWHHGGQTLAWAQSLELPLVPPIRPFEPPPERPNLNNYSTIIPVGDSLLINFLSPLGIKPGNIRMPLNSTTLQFWKWSIHDQIYFNRHGVYPRPDLYSTWDEFENRIMDKVENLTNTAIIAGSCAWDIMENQDVSTTFINGSHEHEWQDHRTALTNLIAYVHEQYPEATMLWKSCAGLHLHISYQFRNVSIVRIKHMSTYRAWSIHQAQLQVVQKAKQNNPGMVFFLDVYPAFYLSADRCLPEDGRHYDSGLNTLASSWFVNNKQHLQ</sequence>
<accession>A0ABD3R8A7</accession>
<name>A0ABD3R8A7_9STRA</name>
<dbReference type="EMBL" id="JALLPB020000426">
    <property type="protein sequence ID" value="KAL3809247.1"/>
    <property type="molecule type" value="Genomic_DNA"/>
</dbReference>
<comment type="caution">
    <text evidence="1">The sequence shown here is derived from an EMBL/GenBank/DDBJ whole genome shotgun (WGS) entry which is preliminary data.</text>
</comment>
<evidence type="ECO:0000313" key="1">
    <source>
        <dbReference type="EMBL" id="KAL3809247.1"/>
    </source>
</evidence>